<keyword evidence="7" id="KW-0503">Monooxygenase</keyword>
<comment type="caution">
    <text evidence="8">The sequence shown here is derived from an EMBL/GenBank/DDBJ whole genome shotgun (WGS) entry which is preliminary data.</text>
</comment>
<gene>
    <name evidence="8" type="ORF">H2204_011272</name>
</gene>
<dbReference type="GO" id="GO:0020037">
    <property type="term" value="F:heme binding"/>
    <property type="evidence" value="ECO:0007669"/>
    <property type="project" value="InterPro"/>
</dbReference>
<evidence type="ECO:0000256" key="3">
    <source>
        <dbReference type="ARBA" id="ARBA00022723"/>
    </source>
</evidence>
<evidence type="ECO:0008006" key="10">
    <source>
        <dbReference type="Google" id="ProtNLM"/>
    </source>
</evidence>
<keyword evidence="4 7" id="KW-0560">Oxidoreductase</keyword>
<dbReference type="InterPro" id="IPR036396">
    <property type="entry name" value="Cyt_P450_sf"/>
</dbReference>
<organism evidence="8 9">
    <name type="scientific">Knufia peltigerae</name>
    <dbReference type="NCBI Taxonomy" id="1002370"/>
    <lineage>
        <taxon>Eukaryota</taxon>
        <taxon>Fungi</taxon>
        <taxon>Dikarya</taxon>
        <taxon>Ascomycota</taxon>
        <taxon>Pezizomycotina</taxon>
        <taxon>Eurotiomycetes</taxon>
        <taxon>Chaetothyriomycetidae</taxon>
        <taxon>Chaetothyriales</taxon>
        <taxon>Trichomeriaceae</taxon>
        <taxon>Knufia</taxon>
    </lineage>
</organism>
<comment type="similarity">
    <text evidence="2 7">Belongs to the cytochrome P450 family.</text>
</comment>
<reference evidence="8" key="1">
    <citation type="submission" date="2022-10" db="EMBL/GenBank/DDBJ databases">
        <title>Culturing micro-colonial fungi from biological soil crusts in the Mojave desert and describing Neophaeococcomyces mojavensis, and introducing the new genera and species Taxawa tesnikishii.</title>
        <authorList>
            <person name="Kurbessoian T."/>
            <person name="Stajich J.E."/>
        </authorList>
    </citation>
    <scope>NUCLEOTIDE SEQUENCE</scope>
    <source>
        <strain evidence="8">TK_35</strain>
    </source>
</reference>
<evidence type="ECO:0000313" key="8">
    <source>
        <dbReference type="EMBL" id="KAJ9623014.1"/>
    </source>
</evidence>
<dbReference type="InterPro" id="IPR050121">
    <property type="entry name" value="Cytochrome_P450_monoxygenase"/>
</dbReference>
<sequence length="541" mass="62140">MITTNILALGLLGVSITFVVVSFLRSAFTEGLRDIPGPLGSRFLGIQRVRMTRSGDAPRHHRALHEKYGSVVRIAPGHVSISDPAMVPVIYGINSKFTKKGKSQRAVTTKTRVELVAYLFYNVKKSMFYSLSDAYFDGRRMETIFSTRSAEWHRFLRGRVSQLYSMSNLRGYEPYADECTAIFTRAMYELQGQRIDFSEWLQWYAFDVIACITFQRRFGFMEEKKDIGGMIEAIGAAFPYMATVGQLPFLHPWLRGNKKLMSLLKKMRPNTPNPMADILKITEDEIARYDRQLYDKESTRTDFLAQLRAKEEKTGRMPHADLVMHLSSNLLAGSDTTAIVLRACFYYLLKNPRCYTKLVAEIDEADASGRLSRFVSHEESLRLRYFQAALKEVMRLHPGVALILERIVPEGGMSVNNYYIPAGTNVGVNPAVIHHDKTIYGVDADDFRPERWLEAGEDQIKAMDRNLLTFFLFKFGHGSRTCVGKNISLMEMGKFVPQILRYFDVEWASDKSEWTAKAEWLWRQSDVFVRVYPRKGKEQFR</sequence>
<comment type="cofactor">
    <cofactor evidence="1 6">
        <name>heme</name>
        <dbReference type="ChEBI" id="CHEBI:30413"/>
    </cofactor>
</comment>
<feature type="binding site" description="axial binding residue" evidence="6">
    <location>
        <position position="482"/>
    </location>
    <ligand>
        <name>heme</name>
        <dbReference type="ChEBI" id="CHEBI:30413"/>
    </ligand>
    <ligandPart>
        <name>Fe</name>
        <dbReference type="ChEBI" id="CHEBI:18248"/>
    </ligandPart>
</feature>
<dbReference type="GO" id="GO:0005506">
    <property type="term" value="F:iron ion binding"/>
    <property type="evidence" value="ECO:0007669"/>
    <property type="project" value="InterPro"/>
</dbReference>
<protein>
    <recommendedName>
        <fullName evidence="10">Cytochrome P450</fullName>
    </recommendedName>
</protein>
<dbReference type="GO" id="GO:0004497">
    <property type="term" value="F:monooxygenase activity"/>
    <property type="evidence" value="ECO:0007669"/>
    <property type="project" value="UniProtKB-KW"/>
</dbReference>
<dbReference type="Proteomes" id="UP001172681">
    <property type="component" value="Unassembled WGS sequence"/>
</dbReference>
<keyword evidence="9" id="KW-1185">Reference proteome</keyword>
<keyword evidence="5 6" id="KW-0408">Iron</keyword>
<evidence type="ECO:0000256" key="5">
    <source>
        <dbReference type="ARBA" id="ARBA00023004"/>
    </source>
</evidence>
<evidence type="ECO:0000256" key="2">
    <source>
        <dbReference type="ARBA" id="ARBA00010617"/>
    </source>
</evidence>
<dbReference type="PANTHER" id="PTHR24305">
    <property type="entry name" value="CYTOCHROME P450"/>
    <property type="match status" value="1"/>
</dbReference>
<dbReference type="InterPro" id="IPR017972">
    <property type="entry name" value="Cyt_P450_CS"/>
</dbReference>
<keyword evidence="6 7" id="KW-0349">Heme</keyword>
<name>A0AA38XUL9_9EURO</name>
<dbReference type="PANTHER" id="PTHR24305:SF232">
    <property type="entry name" value="P450, PUTATIVE (EUROFUNG)-RELATED"/>
    <property type="match status" value="1"/>
</dbReference>
<dbReference type="PRINTS" id="PR00385">
    <property type="entry name" value="P450"/>
</dbReference>
<dbReference type="EMBL" id="JAPDRN010000102">
    <property type="protein sequence ID" value="KAJ9623014.1"/>
    <property type="molecule type" value="Genomic_DNA"/>
</dbReference>
<evidence type="ECO:0000256" key="1">
    <source>
        <dbReference type="ARBA" id="ARBA00001971"/>
    </source>
</evidence>
<evidence type="ECO:0000256" key="4">
    <source>
        <dbReference type="ARBA" id="ARBA00023002"/>
    </source>
</evidence>
<dbReference type="AlphaFoldDB" id="A0AA38XUL9"/>
<accession>A0AA38XUL9</accession>
<evidence type="ECO:0000256" key="7">
    <source>
        <dbReference type="RuleBase" id="RU000461"/>
    </source>
</evidence>
<dbReference type="InterPro" id="IPR002401">
    <property type="entry name" value="Cyt_P450_E_grp-I"/>
</dbReference>
<dbReference type="Pfam" id="PF00067">
    <property type="entry name" value="p450"/>
    <property type="match status" value="1"/>
</dbReference>
<evidence type="ECO:0000313" key="9">
    <source>
        <dbReference type="Proteomes" id="UP001172681"/>
    </source>
</evidence>
<dbReference type="Gene3D" id="1.10.630.10">
    <property type="entry name" value="Cytochrome P450"/>
    <property type="match status" value="1"/>
</dbReference>
<dbReference type="CDD" id="cd11060">
    <property type="entry name" value="CYP57A1-like"/>
    <property type="match status" value="1"/>
</dbReference>
<dbReference type="InterPro" id="IPR001128">
    <property type="entry name" value="Cyt_P450"/>
</dbReference>
<keyword evidence="3 6" id="KW-0479">Metal-binding</keyword>
<dbReference type="SUPFAM" id="SSF48264">
    <property type="entry name" value="Cytochrome P450"/>
    <property type="match status" value="1"/>
</dbReference>
<dbReference type="GO" id="GO:0016705">
    <property type="term" value="F:oxidoreductase activity, acting on paired donors, with incorporation or reduction of molecular oxygen"/>
    <property type="evidence" value="ECO:0007669"/>
    <property type="project" value="InterPro"/>
</dbReference>
<proteinExistence type="inferred from homology"/>
<dbReference type="PRINTS" id="PR00463">
    <property type="entry name" value="EP450I"/>
</dbReference>
<dbReference type="PROSITE" id="PS00086">
    <property type="entry name" value="CYTOCHROME_P450"/>
    <property type="match status" value="1"/>
</dbReference>
<evidence type="ECO:0000256" key="6">
    <source>
        <dbReference type="PIRSR" id="PIRSR602401-1"/>
    </source>
</evidence>